<dbReference type="Pfam" id="PF04397">
    <property type="entry name" value="LytTR"/>
    <property type="match status" value="1"/>
</dbReference>
<evidence type="ECO:0000256" key="1">
    <source>
        <dbReference type="PROSITE-ProRule" id="PRU00169"/>
    </source>
</evidence>
<sequence>MNNRLKYQCLIIDDEPIAIDIIEEHLEAFDQFEICGKFTKATEAIELLNTKKIDVLFLDINMPGISGINFLKSLHHPPAVIFTTAYREFAIDAFDLDAIDYLLKPIAFDRFMKAINKFLSYQTSTTKTTDHKTDEQTHVIIKSNKKNYKLAYDEILFIKSLDNYVKVQTQDHSYVCYEKLSYFENTLPETIFLRIHRSYIINIKKVKAFTTAYVEIGKHQLNIGRNFREKAISLLKENP</sequence>
<dbReference type="SMART" id="SM00448">
    <property type="entry name" value="REC"/>
    <property type="match status" value="1"/>
</dbReference>
<dbReference type="PROSITE" id="PS50930">
    <property type="entry name" value="HTH_LYTTR"/>
    <property type="match status" value="1"/>
</dbReference>
<dbReference type="PANTHER" id="PTHR37299:SF1">
    <property type="entry name" value="STAGE 0 SPORULATION PROTEIN A HOMOLOG"/>
    <property type="match status" value="1"/>
</dbReference>
<evidence type="ECO:0000313" key="4">
    <source>
        <dbReference type="EMBL" id="ALO14641.1"/>
    </source>
</evidence>
<dbReference type="Pfam" id="PF00072">
    <property type="entry name" value="Response_reg"/>
    <property type="match status" value="1"/>
</dbReference>
<gene>
    <name evidence="4" type="primary">lytR</name>
    <name evidence="4" type="ORF">L21SP5_00974</name>
</gene>
<dbReference type="KEGG" id="blq:L21SP5_00974"/>
<dbReference type="OrthoDB" id="1490554at2"/>
<dbReference type="SMART" id="SM00850">
    <property type="entry name" value="LytTR"/>
    <property type="match status" value="1"/>
</dbReference>
<name>A0A0S2HX36_9BACT</name>
<dbReference type="STRING" id="1307839.L21SP5_00974"/>
<accession>A0A0S2HX36</accession>
<feature type="domain" description="Response regulatory" evidence="2">
    <location>
        <begin position="8"/>
        <end position="119"/>
    </location>
</feature>
<evidence type="ECO:0000259" key="2">
    <source>
        <dbReference type="PROSITE" id="PS50110"/>
    </source>
</evidence>
<protein>
    <submittedName>
        <fullName evidence="4">Sensory transduction protein LytR</fullName>
    </submittedName>
</protein>
<feature type="modified residue" description="4-aspartylphosphate" evidence="1">
    <location>
        <position position="59"/>
    </location>
</feature>
<dbReference type="GO" id="GO:0003677">
    <property type="term" value="F:DNA binding"/>
    <property type="evidence" value="ECO:0007669"/>
    <property type="project" value="InterPro"/>
</dbReference>
<organism evidence="4 5">
    <name type="scientific">Salinivirga cyanobacteriivorans</name>
    <dbReference type="NCBI Taxonomy" id="1307839"/>
    <lineage>
        <taxon>Bacteria</taxon>
        <taxon>Pseudomonadati</taxon>
        <taxon>Bacteroidota</taxon>
        <taxon>Bacteroidia</taxon>
        <taxon>Bacteroidales</taxon>
        <taxon>Salinivirgaceae</taxon>
        <taxon>Salinivirga</taxon>
    </lineage>
</organism>
<dbReference type="PANTHER" id="PTHR37299">
    <property type="entry name" value="TRANSCRIPTIONAL REGULATOR-RELATED"/>
    <property type="match status" value="1"/>
</dbReference>
<dbReference type="Proteomes" id="UP000064893">
    <property type="component" value="Chromosome"/>
</dbReference>
<dbReference type="PATRIC" id="fig|1307839.3.peg.1032"/>
<dbReference type="PROSITE" id="PS50110">
    <property type="entry name" value="RESPONSE_REGULATORY"/>
    <property type="match status" value="1"/>
</dbReference>
<dbReference type="InterPro" id="IPR001789">
    <property type="entry name" value="Sig_transdc_resp-reg_receiver"/>
</dbReference>
<dbReference type="EMBL" id="CP013118">
    <property type="protein sequence ID" value="ALO14641.1"/>
    <property type="molecule type" value="Genomic_DNA"/>
</dbReference>
<evidence type="ECO:0000313" key="5">
    <source>
        <dbReference type="Proteomes" id="UP000064893"/>
    </source>
</evidence>
<feature type="domain" description="HTH LytTR-type" evidence="3">
    <location>
        <begin position="139"/>
        <end position="207"/>
    </location>
</feature>
<dbReference type="AlphaFoldDB" id="A0A0S2HX36"/>
<dbReference type="Gene3D" id="2.40.50.1020">
    <property type="entry name" value="LytTr DNA-binding domain"/>
    <property type="match status" value="1"/>
</dbReference>
<reference evidence="4 5" key="1">
    <citation type="submission" date="2015-11" db="EMBL/GenBank/DDBJ databases">
        <title>Description and complete genome sequence of a novel strain predominating in hypersaline microbial mats and representing a new family of the Bacteriodetes phylum.</title>
        <authorList>
            <person name="Spring S."/>
            <person name="Bunk B."/>
            <person name="Sproer C."/>
            <person name="Klenk H.-P."/>
        </authorList>
    </citation>
    <scope>NUCLEOTIDE SEQUENCE [LARGE SCALE GENOMIC DNA]</scope>
    <source>
        <strain evidence="4 5">L21-Spi-D4</strain>
    </source>
</reference>
<proteinExistence type="predicted"/>
<dbReference type="InterPro" id="IPR046947">
    <property type="entry name" value="LytR-like"/>
</dbReference>
<dbReference type="Gene3D" id="3.40.50.2300">
    <property type="match status" value="1"/>
</dbReference>
<dbReference type="InterPro" id="IPR011006">
    <property type="entry name" value="CheY-like_superfamily"/>
</dbReference>
<dbReference type="SUPFAM" id="SSF52172">
    <property type="entry name" value="CheY-like"/>
    <property type="match status" value="1"/>
</dbReference>
<evidence type="ECO:0000259" key="3">
    <source>
        <dbReference type="PROSITE" id="PS50930"/>
    </source>
</evidence>
<dbReference type="InterPro" id="IPR007492">
    <property type="entry name" value="LytTR_DNA-bd_dom"/>
</dbReference>
<keyword evidence="5" id="KW-1185">Reference proteome</keyword>
<dbReference type="GO" id="GO:0000156">
    <property type="term" value="F:phosphorelay response regulator activity"/>
    <property type="evidence" value="ECO:0007669"/>
    <property type="project" value="InterPro"/>
</dbReference>
<dbReference type="RefSeq" id="WP_057952166.1">
    <property type="nucleotide sequence ID" value="NZ_CP013118.1"/>
</dbReference>
<keyword evidence="1" id="KW-0597">Phosphoprotein</keyword>